<dbReference type="InterPro" id="IPR056411">
    <property type="entry name" value="CysS_C"/>
</dbReference>
<dbReference type="GO" id="GO:0006423">
    <property type="term" value="P:cysteinyl-tRNA aminoacylation"/>
    <property type="evidence" value="ECO:0007669"/>
    <property type="project" value="InterPro"/>
</dbReference>
<dbReference type="AlphaFoldDB" id="A0A7V5RNQ5"/>
<protein>
    <recommendedName>
        <fullName evidence="5">Cysteine--tRNA ligase</fullName>
    </recommendedName>
</protein>
<evidence type="ECO:0000256" key="4">
    <source>
        <dbReference type="ARBA" id="ARBA00011245"/>
    </source>
</evidence>
<dbReference type="EMBL" id="DRLI01000108">
    <property type="protein sequence ID" value="HHM01917.1"/>
    <property type="molecule type" value="Genomic_DNA"/>
</dbReference>
<keyword evidence="8" id="KW-0547">Nucleotide-binding</keyword>
<keyword evidence="7" id="KW-0479">Metal-binding</keyword>
<dbReference type="Gene3D" id="1.20.120.1910">
    <property type="entry name" value="Cysteine-tRNA ligase, C-terminal anti-codon recognition domain"/>
    <property type="match status" value="1"/>
</dbReference>
<dbReference type="Gene3D" id="3.40.50.620">
    <property type="entry name" value="HUPs"/>
    <property type="match status" value="1"/>
</dbReference>
<keyword evidence="11" id="KW-0030">Aminoacyl-tRNA synthetase</keyword>
<keyword evidence="6 13" id="KW-0436">Ligase</keyword>
<dbReference type="InterPro" id="IPR024909">
    <property type="entry name" value="Cys-tRNA/MSH_ligase"/>
</dbReference>
<dbReference type="GO" id="GO:0046872">
    <property type="term" value="F:metal ion binding"/>
    <property type="evidence" value="ECO:0007669"/>
    <property type="project" value="UniProtKB-KW"/>
</dbReference>
<evidence type="ECO:0000256" key="6">
    <source>
        <dbReference type="ARBA" id="ARBA00022598"/>
    </source>
</evidence>
<dbReference type="InterPro" id="IPR032678">
    <property type="entry name" value="tRNA-synt_1_cat_dom"/>
</dbReference>
<dbReference type="PANTHER" id="PTHR10890">
    <property type="entry name" value="CYSTEINYL-TRNA SYNTHETASE"/>
    <property type="match status" value="1"/>
</dbReference>
<evidence type="ECO:0000259" key="12">
    <source>
        <dbReference type="SMART" id="SM00840"/>
    </source>
</evidence>
<dbReference type="GO" id="GO:0004817">
    <property type="term" value="F:cysteine-tRNA ligase activity"/>
    <property type="evidence" value="ECO:0007669"/>
    <property type="project" value="InterPro"/>
</dbReference>
<evidence type="ECO:0000256" key="11">
    <source>
        <dbReference type="ARBA" id="ARBA00023146"/>
    </source>
</evidence>
<comment type="caution">
    <text evidence="13">The sequence shown here is derived from an EMBL/GenBank/DDBJ whole genome shotgun (WGS) entry which is preliminary data.</text>
</comment>
<proteinExistence type="inferred from homology"/>
<feature type="non-terminal residue" evidence="13">
    <location>
        <position position="1"/>
    </location>
</feature>
<dbReference type="Pfam" id="PF01406">
    <property type="entry name" value="tRNA-synt_1e"/>
    <property type="match status" value="1"/>
</dbReference>
<keyword evidence="10" id="KW-0067">ATP-binding</keyword>
<comment type="similarity">
    <text evidence="3">Belongs to the class-I aminoacyl-tRNA synthetase family.</text>
</comment>
<evidence type="ECO:0000256" key="9">
    <source>
        <dbReference type="ARBA" id="ARBA00022833"/>
    </source>
</evidence>
<dbReference type="SUPFAM" id="SSF47323">
    <property type="entry name" value="Anticodon-binding domain of a subclass of class I aminoacyl-tRNA synthetases"/>
    <property type="match status" value="1"/>
</dbReference>
<sequence length="206" mass="23516">GVKMGKSLGNFITLKDAFGKNSPMEIRFFILGSHYRSTLDFSEEALHGAASGWRKIQSFSERLKRVKGREGTGEGELTVLTRQYIQAFRQSMDDDFNTPRAIAATFDYIRQATPVLEKGGVGAGELDHSRETFKTFTADILGLKAETNTLENSDNHFEEIMQLILQLRDRMRKEKNWETADFIRDELARQGIVIKDTPRGTVWEYK</sequence>
<feature type="domain" description="Cysteinyl-tRNA synthetase class Ia DALR" evidence="12">
    <location>
        <begin position="87"/>
        <end position="149"/>
    </location>
</feature>
<evidence type="ECO:0000256" key="7">
    <source>
        <dbReference type="ARBA" id="ARBA00022723"/>
    </source>
</evidence>
<comment type="cofactor">
    <cofactor evidence="1">
        <name>Zn(2+)</name>
        <dbReference type="ChEBI" id="CHEBI:29105"/>
    </cofactor>
</comment>
<dbReference type="Pfam" id="PF09190">
    <property type="entry name" value="DALR_2"/>
    <property type="match status" value="1"/>
</dbReference>
<dbReference type="GO" id="GO:0005524">
    <property type="term" value="F:ATP binding"/>
    <property type="evidence" value="ECO:0007669"/>
    <property type="project" value="UniProtKB-KW"/>
</dbReference>
<evidence type="ECO:0000256" key="3">
    <source>
        <dbReference type="ARBA" id="ARBA00005594"/>
    </source>
</evidence>
<gene>
    <name evidence="13" type="ORF">ENJ15_02820</name>
</gene>
<keyword evidence="9" id="KW-0862">Zinc</keyword>
<organism evidence="13">
    <name type="scientific">Caldithrix abyssi</name>
    <dbReference type="NCBI Taxonomy" id="187145"/>
    <lineage>
        <taxon>Bacteria</taxon>
        <taxon>Pseudomonadati</taxon>
        <taxon>Calditrichota</taxon>
        <taxon>Calditrichia</taxon>
        <taxon>Calditrichales</taxon>
        <taxon>Calditrichaceae</taxon>
        <taxon>Caldithrix</taxon>
    </lineage>
</organism>
<comment type="subcellular location">
    <subcellularLocation>
        <location evidence="2">Cytoplasm</location>
    </subcellularLocation>
</comment>
<dbReference type="GO" id="GO:0005829">
    <property type="term" value="C:cytosol"/>
    <property type="evidence" value="ECO:0007669"/>
    <property type="project" value="TreeGrafter"/>
</dbReference>
<dbReference type="PANTHER" id="PTHR10890:SF3">
    <property type="entry name" value="CYSTEINE--TRNA LIGASE, CYTOPLASMIC"/>
    <property type="match status" value="1"/>
</dbReference>
<evidence type="ECO:0000256" key="2">
    <source>
        <dbReference type="ARBA" id="ARBA00004496"/>
    </source>
</evidence>
<reference evidence="13" key="1">
    <citation type="journal article" date="2020" name="mSystems">
        <title>Genome- and Community-Level Interaction Insights into Carbon Utilization and Element Cycling Functions of Hydrothermarchaeota in Hydrothermal Sediment.</title>
        <authorList>
            <person name="Zhou Z."/>
            <person name="Liu Y."/>
            <person name="Xu W."/>
            <person name="Pan J."/>
            <person name="Luo Z.H."/>
            <person name="Li M."/>
        </authorList>
    </citation>
    <scope>NUCLEOTIDE SEQUENCE [LARGE SCALE GENOMIC DNA]</scope>
    <source>
        <strain evidence="13">HyVt-460</strain>
    </source>
</reference>
<accession>A0A7V5RNQ5</accession>
<evidence type="ECO:0000256" key="1">
    <source>
        <dbReference type="ARBA" id="ARBA00001947"/>
    </source>
</evidence>
<dbReference type="InterPro" id="IPR014729">
    <property type="entry name" value="Rossmann-like_a/b/a_fold"/>
</dbReference>
<evidence type="ECO:0000256" key="5">
    <source>
        <dbReference type="ARBA" id="ARBA00014738"/>
    </source>
</evidence>
<comment type="subunit">
    <text evidence="4">Monomer.</text>
</comment>
<dbReference type="SMART" id="SM00840">
    <property type="entry name" value="DALR_2"/>
    <property type="match status" value="1"/>
</dbReference>
<evidence type="ECO:0000256" key="10">
    <source>
        <dbReference type="ARBA" id="ARBA00022840"/>
    </source>
</evidence>
<name>A0A7V5RNQ5_CALAY</name>
<dbReference type="Pfam" id="PF23493">
    <property type="entry name" value="CysS_C"/>
    <property type="match status" value="1"/>
</dbReference>
<dbReference type="SUPFAM" id="SSF52374">
    <property type="entry name" value="Nucleotidylyl transferase"/>
    <property type="match status" value="1"/>
</dbReference>
<dbReference type="InterPro" id="IPR009080">
    <property type="entry name" value="tRNAsynth_Ia_anticodon-bd"/>
</dbReference>
<dbReference type="Proteomes" id="UP000885771">
    <property type="component" value="Unassembled WGS sequence"/>
</dbReference>
<evidence type="ECO:0000313" key="13">
    <source>
        <dbReference type="EMBL" id="HHM01917.1"/>
    </source>
</evidence>
<evidence type="ECO:0000256" key="8">
    <source>
        <dbReference type="ARBA" id="ARBA00022741"/>
    </source>
</evidence>
<dbReference type="InterPro" id="IPR015273">
    <property type="entry name" value="Cys-tRNA-synt_Ia_DALR"/>
</dbReference>